<evidence type="ECO:0000256" key="6">
    <source>
        <dbReference type="ARBA" id="ARBA00023163"/>
    </source>
</evidence>
<evidence type="ECO:0000256" key="7">
    <source>
        <dbReference type="PROSITE-ProRule" id="PRU00169"/>
    </source>
</evidence>
<dbReference type="Gene3D" id="3.30.565.10">
    <property type="entry name" value="Histidine kinase-like ATPase, C-terminal domain"/>
    <property type="match status" value="1"/>
</dbReference>
<dbReference type="SUPFAM" id="SSF52172">
    <property type="entry name" value="CheY-like"/>
    <property type="match status" value="1"/>
</dbReference>
<dbReference type="Gene3D" id="3.40.50.2300">
    <property type="match status" value="1"/>
</dbReference>
<dbReference type="PANTHER" id="PTHR43547:SF2">
    <property type="entry name" value="HYBRID SIGNAL TRANSDUCTION HISTIDINE KINASE C"/>
    <property type="match status" value="1"/>
</dbReference>
<dbReference type="EC" id="2.7.13.3" evidence="2"/>
<dbReference type="InterPro" id="IPR036890">
    <property type="entry name" value="HATPase_C_sf"/>
</dbReference>
<evidence type="ECO:0000256" key="5">
    <source>
        <dbReference type="ARBA" id="ARBA00023125"/>
    </source>
</evidence>
<dbReference type="Gene3D" id="2.60.40.10">
    <property type="entry name" value="Immunoglobulins"/>
    <property type="match status" value="1"/>
</dbReference>
<dbReference type="Pfam" id="PF07495">
    <property type="entry name" value="Y_Y_Y"/>
    <property type="match status" value="1"/>
</dbReference>
<feature type="modified residue" description="4-aspartylphosphate" evidence="7">
    <location>
        <position position="1076"/>
    </location>
</feature>
<evidence type="ECO:0000313" key="12">
    <source>
        <dbReference type="EMBL" id="MFH6772926.1"/>
    </source>
</evidence>
<dbReference type="InterPro" id="IPR005467">
    <property type="entry name" value="His_kinase_dom"/>
</dbReference>
<dbReference type="SUPFAM" id="SSF55874">
    <property type="entry name" value="ATPase domain of HSP90 chaperone/DNA topoisomerase II/histidine kinase"/>
    <property type="match status" value="1"/>
</dbReference>
<dbReference type="InterPro" id="IPR018062">
    <property type="entry name" value="HTH_AraC-typ_CS"/>
</dbReference>
<dbReference type="CDD" id="cd17574">
    <property type="entry name" value="REC_OmpR"/>
    <property type="match status" value="1"/>
</dbReference>
<keyword evidence="12" id="KW-0547">Nucleotide-binding</keyword>
<dbReference type="InterPro" id="IPR003661">
    <property type="entry name" value="HisK_dim/P_dom"/>
</dbReference>
<gene>
    <name evidence="12" type="ORF">V8G58_13365</name>
</gene>
<dbReference type="SMART" id="SM00448">
    <property type="entry name" value="REC"/>
    <property type="match status" value="1"/>
</dbReference>
<dbReference type="InterPro" id="IPR004358">
    <property type="entry name" value="Sig_transdc_His_kin-like_C"/>
</dbReference>
<keyword evidence="3 7" id="KW-0597">Phosphoprotein</keyword>
<dbReference type="Pfam" id="PF02518">
    <property type="entry name" value="HATPase_c"/>
    <property type="match status" value="1"/>
</dbReference>
<keyword evidence="4" id="KW-0805">Transcription regulation</keyword>
<evidence type="ECO:0000256" key="1">
    <source>
        <dbReference type="ARBA" id="ARBA00000085"/>
    </source>
</evidence>
<dbReference type="PROSITE" id="PS50110">
    <property type="entry name" value="RESPONSE_REGULATORY"/>
    <property type="match status" value="1"/>
</dbReference>
<dbReference type="EMBL" id="JBAWKB010000005">
    <property type="protein sequence ID" value="MFH6772926.1"/>
    <property type="molecule type" value="Genomic_DNA"/>
</dbReference>
<dbReference type="Pfam" id="PF00512">
    <property type="entry name" value="HisKA"/>
    <property type="match status" value="1"/>
</dbReference>
<dbReference type="InterPro" id="IPR009057">
    <property type="entry name" value="Homeodomain-like_sf"/>
</dbReference>
<dbReference type="Proteomes" id="UP001610100">
    <property type="component" value="Unassembled WGS sequence"/>
</dbReference>
<dbReference type="CDD" id="cd00075">
    <property type="entry name" value="HATPase"/>
    <property type="match status" value="1"/>
</dbReference>
<keyword evidence="5" id="KW-0238">DNA-binding</keyword>
<dbReference type="SMART" id="SM00387">
    <property type="entry name" value="HATPase_c"/>
    <property type="match status" value="1"/>
</dbReference>
<dbReference type="SMART" id="SM00388">
    <property type="entry name" value="HisKA"/>
    <property type="match status" value="1"/>
</dbReference>
<dbReference type="InterPro" id="IPR015943">
    <property type="entry name" value="WD40/YVTN_repeat-like_dom_sf"/>
</dbReference>
<feature type="chain" id="PRO_5047110110" description="histidine kinase" evidence="8">
    <location>
        <begin position="25"/>
        <end position="1273"/>
    </location>
</feature>
<dbReference type="Pfam" id="PF07494">
    <property type="entry name" value="Reg_prop"/>
    <property type="match status" value="2"/>
</dbReference>
<dbReference type="PROSITE" id="PS50109">
    <property type="entry name" value="HIS_KIN"/>
    <property type="match status" value="1"/>
</dbReference>
<keyword evidence="8" id="KW-0732">Signal</keyword>
<dbReference type="Pfam" id="PF00072">
    <property type="entry name" value="Response_reg"/>
    <property type="match status" value="1"/>
</dbReference>
<evidence type="ECO:0000259" key="9">
    <source>
        <dbReference type="PROSITE" id="PS01124"/>
    </source>
</evidence>
<dbReference type="InterPro" id="IPR003594">
    <property type="entry name" value="HATPase_dom"/>
</dbReference>
<dbReference type="PROSITE" id="PS00041">
    <property type="entry name" value="HTH_ARAC_FAMILY_1"/>
    <property type="match status" value="1"/>
</dbReference>
<reference evidence="12 13" key="1">
    <citation type="submission" date="2024-02" db="EMBL/GenBank/DDBJ databases">
        <title>A Gaetbulibacter species isolated from tidal flats and genomic insights of their niches.</title>
        <authorList>
            <person name="Ye Y."/>
        </authorList>
    </citation>
    <scope>NUCLEOTIDE SEQUENCE [LARGE SCALE GENOMIC DNA]</scope>
    <source>
        <strain evidence="12 13">KYW382</strain>
    </source>
</reference>
<keyword evidence="6" id="KW-0804">Transcription</keyword>
<feature type="domain" description="HTH araC/xylS-type" evidence="9">
    <location>
        <begin position="1172"/>
        <end position="1272"/>
    </location>
</feature>
<dbReference type="GO" id="GO:0005524">
    <property type="term" value="F:ATP binding"/>
    <property type="evidence" value="ECO:0007669"/>
    <property type="project" value="UniProtKB-KW"/>
</dbReference>
<dbReference type="Gene3D" id="1.10.287.130">
    <property type="match status" value="1"/>
</dbReference>
<dbReference type="InterPro" id="IPR018060">
    <property type="entry name" value="HTH_AraC"/>
</dbReference>
<dbReference type="InterPro" id="IPR013783">
    <property type="entry name" value="Ig-like_fold"/>
</dbReference>
<dbReference type="Gene3D" id="2.130.10.10">
    <property type="entry name" value="YVTN repeat-like/Quinoprotein amine dehydrogenase"/>
    <property type="match status" value="2"/>
</dbReference>
<comment type="caution">
    <text evidence="12">The sequence shown here is derived from an EMBL/GenBank/DDBJ whole genome shotgun (WGS) entry which is preliminary data.</text>
</comment>
<evidence type="ECO:0000256" key="3">
    <source>
        <dbReference type="ARBA" id="ARBA00022553"/>
    </source>
</evidence>
<dbReference type="InterPro" id="IPR011123">
    <property type="entry name" value="Y_Y_Y"/>
</dbReference>
<dbReference type="SMART" id="SM00342">
    <property type="entry name" value="HTH_ARAC"/>
    <property type="match status" value="1"/>
</dbReference>
<evidence type="ECO:0000256" key="8">
    <source>
        <dbReference type="SAM" id="SignalP"/>
    </source>
</evidence>
<dbReference type="InterPro" id="IPR011047">
    <property type="entry name" value="Quinoprotein_ADH-like_sf"/>
</dbReference>
<feature type="domain" description="Histidine kinase" evidence="10">
    <location>
        <begin position="787"/>
        <end position="998"/>
    </location>
</feature>
<organism evidence="12 13">
    <name type="scientific">Gaetbulibacter aestuarii</name>
    <dbReference type="NCBI Taxonomy" id="1502358"/>
    <lineage>
        <taxon>Bacteria</taxon>
        <taxon>Pseudomonadati</taxon>
        <taxon>Bacteroidota</taxon>
        <taxon>Flavobacteriia</taxon>
        <taxon>Flavobacteriales</taxon>
        <taxon>Flavobacteriaceae</taxon>
        <taxon>Gaetbulibacter</taxon>
    </lineage>
</organism>
<dbReference type="Gene3D" id="1.10.10.60">
    <property type="entry name" value="Homeodomain-like"/>
    <property type="match status" value="1"/>
</dbReference>
<name>A0ABW7N1J9_9FLAO</name>
<accession>A0ABW7N1J9</accession>
<dbReference type="PANTHER" id="PTHR43547">
    <property type="entry name" value="TWO-COMPONENT HISTIDINE KINASE"/>
    <property type="match status" value="1"/>
</dbReference>
<proteinExistence type="predicted"/>
<feature type="signal peptide" evidence="8">
    <location>
        <begin position="1"/>
        <end position="24"/>
    </location>
</feature>
<dbReference type="SUPFAM" id="SSF50998">
    <property type="entry name" value="Quinoprotein alcohol dehydrogenase-like"/>
    <property type="match status" value="1"/>
</dbReference>
<dbReference type="Pfam" id="PF12833">
    <property type="entry name" value="HTH_18"/>
    <property type="match status" value="1"/>
</dbReference>
<evidence type="ECO:0000259" key="10">
    <source>
        <dbReference type="PROSITE" id="PS50109"/>
    </source>
</evidence>
<dbReference type="RefSeq" id="WP_344742034.1">
    <property type="nucleotide sequence ID" value="NZ_BAABAY010000007.1"/>
</dbReference>
<evidence type="ECO:0000256" key="4">
    <source>
        <dbReference type="ARBA" id="ARBA00023015"/>
    </source>
</evidence>
<dbReference type="SUPFAM" id="SSF63829">
    <property type="entry name" value="Calcium-dependent phosphotriesterase"/>
    <property type="match status" value="1"/>
</dbReference>
<feature type="domain" description="Response regulatory" evidence="11">
    <location>
        <begin position="1028"/>
        <end position="1143"/>
    </location>
</feature>
<evidence type="ECO:0000313" key="13">
    <source>
        <dbReference type="Proteomes" id="UP001610100"/>
    </source>
</evidence>
<dbReference type="PRINTS" id="PR00344">
    <property type="entry name" value="BCTRLSENSOR"/>
</dbReference>
<evidence type="ECO:0000259" key="11">
    <source>
        <dbReference type="PROSITE" id="PS50110"/>
    </source>
</evidence>
<dbReference type="InterPro" id="IPR011110">
    <property type="entry name" value="Reg_prop"/>
</dbReference>
<keyword evidence="12" id="KW-0067">ATP-binding</keyword>
<keyword evidence="13" id="KW-1185">Reference proteome</keyword>
<evidence type="ECO:0000256" key="2">
    <source>
        <dbReference type="ARBA" id="ARBA00012438"/>
    </source>
</evidence>
<dbReference type="InterPro" id="IPR001789">
    <property type="entry name" value="Sig_transdc_resp-reg_receiver"/>
</dbReference>
<dbReference type="SUPFAM" id="SSF47384">
    <property type="entry name" value="Homodimeric domain of signal transducing histidine kinase"/>
    <property type="match status" value="1"/>
</dbReference>
<protein>
    <recommendedName>
        <fullName evidence="2">histidine kinase</fullName>
        <ecNumber evidence="2">2.7.13.3</ecNumber>
    </recommendedName>
</protein>
<dbReference type="CDD" id="cd00082">
    <property type="entry name" value="HisKA"/>
    <property type="match status" value="1"/>
</dbReference>
<dbReference type="PROSITE" id="PS01124">
    <property type="entry name" value="HTH_ARAC_FAMILY_2"/>
    <property type="match status" value="1"/>
</dbReference>
<comment type="catalytic activity">
    <reaction evidence="1">
        <text>ATP + protein L-histidine = ADP + protein N-phospho-L-histidine.</text>
        <dbReference type="EC" id="2.7.13.3"/>
    </reaction>
</comment>
<dbReference type="SUPFAM" id="SSF46689">
    <property type="entry name" value="Homeodomain-like"/>
    <property type="match status" value="1"/>
</dbReference>
<dbReference type="InterPro" id="IPR036097">
    <property type="entry name" value="HisK_dim/P_sf"/>
</dbReference>
<sequence>MRSILNFPRFFITIFLLVCFQVQAQQIKQLDANDGLITGAISAFAKDSLGYIWIGTDQGVCKYSGNSFKNYNLELYEESSGEGIADILNLNKELYLLGTNGSLFKYQYAYDKLELLKYARDKRFFSFTPLDSGHLLIGLSVGFLIYDIEKNSFSKVLQEQVINNRRVFFRNDKIYSATSRGVYIFNFDKATQTLSLDQTYLPQQDIIDMAFDPGGRIWVGTELGGLFIIENQNIEHIPISQTSEKTYAIRKIEFDNENNALVAIDRLGLFVLDDSYNILKQYSHDPNNKNTITQNSIYDIYVDDSNAYWLGAREGGLNIIEKKDNVFRNISHVQNQSNSIQNNYVRSIFEDPDGNIWFGTENGVSKLTKDNTWYNFNGDPKLFNTAILAVDNFEGNMVIGTYGEGLLKISNTTGEVFPFELNPKLPLNLVFSINVFDKDLWVGGNDGPLSHYHDKNLVNNYKVGLVRSLIQGFDDIIYVGSINGFYEINTRNSSFRKIYDATFNSFNEIYSANLDQINNCIWIGSKRGIYKYSLSTEDLELINKNNKELGTVYSIQRDNMQNLFLASNTGLWKYAIKKDIFRKYGPADGLQINEFGLGASAKFKNGSLAFGGPKGAVIFNPIDLTPDTTISDIFIENFQINGKAPDTITLSKNINYEKKLDLKYDQNTISFNFETIKFHGSNRNIFKWKLEGYDEDYQENSGNQKVIYSNLESGTYKLNVQGFNADGIKGNKDMNLTITINKPFWKSNIALILYLLGAGLLGYLIYRINQANIRKKVDDNRIKFFIDVAHDIRTPVSLIQILVKQLSNQENPKKSIELIQRNTQNLNEYVTQLLDFQKIDRNQLRLSINKVQIKECLENIIDDFTPILQEKSIDVILEVKPIYVWFDKAKMNRIFYNLISNAIKYSNEGGEIIIRAKRENDLLKIDFEDNGIGIPEKQQDLIFKRFTRGTNVSNKGIPGTGLGLMLSKKIIELHGGKILLESKENVGSKFTIELPYGIEHFKGKHLIEEAEKGDKNANVDNLIHENKQILLVEDNDELRKAIKSELESDYTVMEAENGKEGLLIALSKSPDLVITDVMMPKMDGKELCNLLKTNFKTSHIPVIMLTALVDVDDRLQGLETGADAYVEKPFNVDILKATINNLIKSRENVKRILVGQETDRDQDLSPDEVFLSEVIETIKENITENDFSIEKLCDLVGLSRSNLFRKLKGLIQMAPSDLIIKIKLNEAEELMKAKKYSRISDIAYASGFHDPKYFSTLFKKHYGKTPKEFMSEQ</sequence>
<dbReference type="InterPro" id="IPR011006">
    <property type="entry name" value="CheY-like_superfamily"/>
</dbReference>